<feature type="transmembrane region" description="Helical" evidence="1">
    <location>
        <begin position="136"/>
        <end position="158"/>
    </location>
</feature>
<reference evidence="2 3" key="1">
    <citation type="submission" date="2016-04" db="EMBL/GenBank/DDBJ databases">
        <title>A degradative enzymes factory behind the ericoid mycorrhizal symbiosis.</title>
        <authorList>
            <consortium name="DOE Joint Genome Institute"/>
            <person name="Martino E."/>
            <person name="Morin E."/>
            <person name="Grelet G."/>
            <person name="Kuo A."/>
            <person name="Kohler A."/>
            <person name="Daghino S."/>
            <person name="Barry K."/>
            <person name="Choi C."/>
            <person name="Cichocki N."/>
            <person name="Clum A."/>
            <person name="Copeland A."/>
            <person name="Hainaut M."/>
            <person name="Haridas S."/>
            <person name="Labutti K."/>
            <person name="Lindquist E."/>
            <person name="Lipzen A."/>
            <person name="Khouja H.-R."/>
            <person name="Murat C."/>
            <person name="Ohm R."/>
            <person name="Olson A."/>
            <person name="Spatafora J."/>
            <person name="Veneault-Fourrey C."/>
            <person name="Henrissat B."/>
            <person name="Grigoriev I."/>
            <person name="Martin F."/>
            <person name="Perotto S."/>
        </authorList>
    </citation>
    <scope>NUCLEOTIDE SEQUENCE [LARGE SCALE GENOMIC DNA]</scope>
    <source>
        <strain evidence="2 3">E</strain>
    </source>
</reference>
<organism evidence="2 3">
    <name type="scientific">Hyaloscypha bicolor E</name>
    <dbReference type="NCBI Taxonomy" id="1095630"/>
    <lineage>
        <taxon>Eukaryota</taxon>
        <taxon>Fungi</taxon>
        <taxon>Dikarya</taxon>
        <taxon>Ascomycota</taxon>
        <taxon>Pezizomycotina</taxon>
        <taxon>Leotiomycetes</taxon>
        <taxon>Helotiales</taxon>
        <taxon>Hyaloscyphaceae</taxon>
        <taxon>Hyaloscypha</taxon>
        <taxon>Hyaloscypha bicolor</taxon>
    </lineage>
</organism>
<name>A0A2J6SVI6_9HELO</name>
<evidence type="ECO:0000313" key="3">
    <source>
        <dbReference type="Proteomes" id="UP000235371"/>
    </source>
</evidence>
<dbReference type="InParanoid" id="A0A2J6SVI6"/>
<accession>A0A2J6SVI6</accession>
<evidence type="ECO:0000313" key="2">
    <source>
        <dbReference type="EMBL" id="PMD54782.1"/>
    </source>
</evidence>
<keyword evidence="3" id="KW-1185">Reference proteome</keyword>
<sequence length="277" mass="30414">MSPARQMGTEIVVQKRTFAHLWAIALATPKVTITVELAQMLRGLILLVRIIAWPTQIPETVAPSTCLLAMQQIPAGHGAVHTMATAAHPRPSSPPSEPSLQNREQALPALTGASISNTTVGSMASTSHTSANSNTVTIVGATLGAALGVAVLGLFVLFCKERRKRIRIEQERTKEMSDYYNRRGDDGKIIAAHQNMAKPSMRITHQKRHELPVRSPPPLVDAKTSLDDFMRETRGQECVRLYIIYGPGRMLEGGTHVNTSFAQLCLVKEWVHVIYPR</sequence>
<evidence type="ECO:0000256" key="1">
    <source>
        <dbReference type="SAM" id="Phobius"/>
    </source>
</evidence>
<dbReference type="Proteomes" id="UP000235371">
    <property type="component" value="Unassembled WGS sequence"/>
</dbReference>
<keyword evidence="1" id="KW-0472">Membrane</keyword>
<protein>
    <submittedName>
        <fullName evidence="2">Uncharacterized protein</fullName>
    </submittedName>
</protein>
<dbReference type="RefSeq" id="XP_024731686.1">
    <property type="nucleotide sequence ID" value="XM_024887944.1"/>
</dbReference>
<dbReference type="EMBL" id="KZ613859">
    <property type="protein sequence ID" value="PMD54782.1"/>
    <property type="molecule type" value="Genomic_DNA"/>
</dbReference>
<proteinExistence type="predicted"/>
<dbReference type="AlphaFoldDB" id="A0A2J6SVI6"/>
<keyword evidence="1" id="KW-1133">Transmembrane helix</keyword>
<gene>
    <name evidence="2" type="ORF">K444DRAFT_697957</name>
</gene>
<keyword evidence="1" id="KW-0812">Transmembrane</keyword>
<dbReference type="GeneID" id="36596020"/>